<evidence type="ECO:0000259" key="6">
    <source>
        <dbReference type="Pfam" id="PF07992"/>
    </source>
</evidence>
<dbReference type="PANTHER" id="PTHR42913">
    <property type="entry name" value="APOPTOSIS-INDUCING FACTOR 1"/>
    <property type="match status" value="1"/>
</dbReference>
<name>A0A1F5X094_9BACT</name>
<dbReference type="Pfam" id="PF07992">
    <property type="entry name" value="Pyr_redox_2"/>
    <property type="match status" value="1"/>
</dbReference>
<accession>A0A1F5X094</accession>
<evidence type="ECO:0000256" key="2">
    <source>
        <dbReference type="ARBA" id="ARBA00005272"/>
    </source>
</evidence>
<keyword evidence="3" id="KW-0285">Flavoprotein</keyword>
<dbReference type="Gene3D" id="3.50.50.100">
    <property type="match status" value="1"/>
</dbReference>
<dbReference type="InterPro" id="IPR023753">
    <property type="entry name" value="FAD/NAD-binding_dom"/>
</dbReference>
<comment type="cofactor">
    <cofactor evidence="1">
        <name>FAD</name>
        <dbReference type="ChEBI" id="CHEBI:57692"/>
    </cofactor>
</comment>
<dbReference type="SUPFAM" id="SSF51905">
    <property type="entry name" value="FAD/NAD(P)-binding domain"/>
    <property type="match status" value="2"/>
</dbReference>
<dbReference type="PANTHER" id="PTHR42913:SF3">
    <property type="entry name" value="64 KDA MITOCHONDRIAL NADH DEHYDROGENASE (EUROFUNG)"/>
    <property type="match status" value="1"/>
</dbReference>
<evidence type="ECO:0000256" key="1">
    <source>
        <dbReference type="ARBA" id="ARBA00001974"/>
    </source>
</evidence>
<dbReference type="InterPro" id="IPR051169">
    <property type="entry name" value="NADH-Q_oxidoreductase"/>
</dbReference>
<keyword evidence="5" id="KW-0560">Oxidoreductase</keyword>
<feature type="domain" description="FAD/NAD(P)-binding" evidence="6">
    <location>
        <begin position="4"/>
        <end position="336"/>
    </location>
</feature>
<dbReference type="InterPro" id="IPR036188">
    <property type="entry name" value="FAD/NAD-bd_sf"/>
</dbReference>
<evidence type="ECO:0000256" key="4">
    <source>
        <dbReference type="ARBA" id="ARBA00022827"/>
    </source>
</evidence>
<sequence length="421" mass="46471">MNQEIVIVGGGFSGARIAKILAGWHEGLRKNIHITLIDKSRYHTYQPHLYEVATAHLPEAFGQGPLPLDFFDLKSSAIYPLEDIFTDEMNVTVLEDKVLNVDFNAREVVLEKGKKHPYDILVLSAGSETNYFGNKGLMGRGLPLKNFFDALEIRNAVDEAFANTPKNKQVKIIIGGGGFTGCELAGEMMGYFKKLEAIHGRPDGSFECIIVDASDKLLGGASSWISKRAAKRLSSLGVKFKFQSPIKDVSDGEVVLGTGEKIPYNVLIWTAGVKASDLSHELLGVKLEKASCVIVDKNLRIEPYENVFGAGDSTYCVDEATGKSLPMTAQVALREAKYVAENIKRVILKKPLLKYKPHNSGVIAPLGGRFALLESNGLRLEGFVPWLIKMAVSLHYWATLIGWKKAWQIMKKGVEIYKQND</sequence>
<evidence type="ECO:0000256" key="5">
    <source>
        <dbReference type="ARBA" id="ARBA00023002"/>
    </source>
</evidence>
<dbReference type="GO" id="GO:0003955">
    <property type="term" value="F:NAD(P)H dehydrogenase (quinone) activity"/>
    <property type="evidence" value="ECO:0007669"/>
    <property type="project" value="TreeGrafter"/>
</dbReference>
<keyword evidence="4" id="KW-0274">FAD</keyword>
<proteinExistence type="inferred from homology"/>
<protein>
    <recommendedName>
        <fullName evidence="6">FAD/NAD(P)-binding domain-containing protein</fullName>
    </recommendedName>
</protein>
<organism evidence="7 8">
    <name type="scientific">Candidatus Giovannonibacteria bacterium RIFCSPLOWO2_01_FULL_45_34</name>
    <dbReference type="NCBI Taxonomy" id="1798351"/>
    <lineage>
        <taxon>Bacteria</taxon>
        <taxon>Candidatus Giovannoniibacteriota</taxon>
    </lineage>
</organism>
<gene>
    <name evidence="7" type="ORF">A2930_03475</name>
</gene>
<reference evidence="7 8" key="1">
    <citation type="journal article" date="2016" name="Nat. Commun.">
        <title>Thousands of microbial genomes shed light on interconnected biogeochemical processes in an aquifer system.</title>
        <authorList>
            <person name="Anantharaman K."/>
            <person name="Brown C.T."/>
            <person name="Hug L.A."/>
            <person name="Sharon I."/>
            <person name="Castelle C.J."/>
            <person name="Probst A.J."/>
            <person name="Thomas B.C."/>
            <person name="Singh A."/>
            <person name="Wilkins M.J."/>
            <person name="Karaoz U."/>
            <person name="Brodie E.L."/>
            <person name="Williams K.H."/>
            <person name="Hubbard S.S."/>
            <person name="Banfield J.F."/>
        </authorList>
    </citation>
    <scope>NUCLEOTIDE SEQUENCE [LARGE SCALE GENOMIC DNA]</scope>
</reference>
<comment type="caution">
    <text evidence="7">The sequence shown here is derived from an EMBL/GenBank/DDBJ whole genome shotgun (WGS) entry which is preliminary data.</text>
</comment>
<dbReference type="Proteomes" id="UP000178114">
    <property type="component" value="Unassembled WGS sequence"/>
</dbReference>
<dbReference type="PRINTS" id="PR00368">
    <property type="entry name" value="FADPNR"/>
</dbReference>
<evidence type="ECO:0000256" key="3">
    <source>
        <dbReference type="ARBA" id="ARBA00022630"/>
    </source>
</evidence>
<dbReference type="STRING" id="1798351.A2930_03475"/>
<dbReference type="EMBL" id="MFID01000013">
    <property type="protein sequence ID" value="OGF81299.1"/>
    <property type="molecule type" value="Genomic_DNA"/>
</dbReference>
<comment type="similarity">
    <text evidence="2">Belongs to the NADH dehydrogenase family.</text>
</comment>
<evidence type="ECO:0000313" key="8">
    <source>
        <dbReference type="Proteomes" id="UP000178114"/>
    </source>
</evidence>
<evidence type="ECO:0000313" key="7">
    <source>
        <dbReference type="EMBL" id="OGF81299.1"/>
    </source>
</evidence>
<dbReference type="AlphaFoldDB" id="A0A1F5X094"/>
<dbReference type="GO" id="GO:0019646">
    <property type="term" value="P:aerobic electron transport chain"/>
    <property type="evidence" value="ECO:0007669"/>
    <property type="project" value="TreeGrafter"/>
</dbReference>